<keyword evidence="2" id="KW-1185">Reference proteome</keyword>
<protein>
    <submittedName>
        <fullName evidence="3">Uncharacterized protein</fullName>
    </submittedName>
</protein>
<dbReference type="Proteomes" id="UP000887566">
    <property type="component" value="Unplaced"/>
</dbReference>
<sequence length="70" mass="7796">MRVPSAKLNGDEVKEEAALRTSAPPPPTPPATHTFERPTLRRAQSRLPTPDRARIIIDSKYHVGHIVIYA</sequence>
<evidence type="ECO:0000313" key="3">
    <source>
        <dbReference type="WBParaSite" id="PSAMB.scaffold1339size32737.g12468.t1"/>
    </source>
</evidence>
<evidence type="ECO:0000313" key="2">
    <source>
        <dbReference type="Proteomes" id="UP000887566"/>
    </source>
</evidence>
<evidence type="ECO:0000256" key="1">
    <source>
        <dbReference type="SAM" id="MobiDB-lite"/>
    </source>
</evidence>
<organism evidence="2 3">
    <name type="scientific">Plectus sambesii</name>
    <dbReference type="NCBI Taxonomy" id="2011161"/>
    <lineage>
        <taxon>Eukaryota</taxon>
        <taxon>Metazoa</taxon>
        <taxon>Ecdysozoa</taxon>
        <taxon>Nematoda</taxon>
        <taxon>Chromadorea</taxon>
        <taxon>Plectida</taxon>
        <taxon>Plectina</taxon>
        <taxon>Plectoidea</taxon>
        <taxon>Plectidae</taxon>
        <taxon>Plectus</taxon>
    </lineage>
</organism>
<feature type="region of interest" description="Disordered" evidence="1">
    <location>
        <begin position="1"/>
        <end position="51"/>
    </location>
</feature>
<reference evidence="3" key="1">
    <citation type="submission" date="2022-11" db="UniProtKB">
        <authorList>
            <consortium name="WormBaseParasite"/>
        </authorList>
    </citation>
    <scope>IDENTIFICATION</scope>
</reference>
<dbReference type="WBParaSite" id="PSAMB.scaffold1339size32737.g12468.t1">
    <property type="protein sequence ID" value="PSAMB.scaffold1339size32737.g12468.t1"/>
    <property type="gene ID" value="PSAMB.scaffold1339size32737.g12468"/>
</dbReference>
<accession>A0A914UXA5</accession>
<proteinExistence type="predicted"/>
<dbReference type="AlphaFoldDB" id="A0A914UXA5"/>
<feature type="compositionally biased region" description="Basic and acidic residues" evidence="1">
    <location>
        <begin position="9"/>
        <end position="18"/>
    </location>
</feature>
<name>A0A914UXA5_9BILA</name>